<evidence type="ECO:0000259" key="7">
    <source>
        <dbReference type="Pfam" id="PF04728"/>
    </source>
</evidence>
<dbReference type="SUPFAM" id="SSF58042">
    <property type="entry name" value="Outer membrane lipoprotein"/>
    <property type="match status" value="1"/>
</dbReference>
<organism evidence="8 9">
    <name type="scientific">Pseudoalteromonas tunicata D2</name>
    <dbReference type="NCBI Taxonomy" id="87626"/>
    <lineage>
        <taxon>Bacteria</taxon>
        <taxon>Pseudomonadati</taxon>
        <taxon>Pseudomonadota</taxon>
        <taxon>Gammaproteobacteria</taxon>
        <taxon>Alteromonadales</taxon>
        <taxon>Pseudoalteromonadaceae</taxon>
        <taxon>Pseudoalteromonas</taxon>
    </lineage>
</organism>
<dbReference type="GO" id="GO:0019867">
    <property type="term" value="C:outer membrane"/>
    <property type="evidence" value="ECO:0007669"/>
    <property type="project" value="InterPro"/>
</dbReference>
<keyword evidence="1" id="KW-0732">Signal</keyword>
<dbReference type="InterPro" id="IPR016367">
    <property type="entry name" value="MOM_Lpp"/>
</dbReference>
<dbReference type="HOGENOM" id="CLU_166934_1_1_6"/>
<dbReference type="EMBL" id="AAOH01000004">
    <property type="protein sequence ID" value="EAR28468.1"/>
    <property type="molecule type" value="Genomic_DNA"/>
</dbReference>
<reference evidence="8 9" key="1">
    <citation type="submission" date="2006-02" db="EMBL/GenBank/DDBJ databases">
        <authorList>
            <person name="Moran M.A."/>
            <person name="Kjelleberg S."/>
            <person name="Egan S."/>
            <person name="Saunders N."/>
            <person name="Thomas T."/>
            <person name="Ferriera S."/>
            <person name="Johnson J."/>
            <person name="Kravitz S."/>
            <person name="Halpern A."/>
            <person name="Remington K."/>
            <person name="Beeson K."/>
            <person name="Tran B."/>
            <person name="Rogers Y.-H."/>
            <person name="Friedman R."/>
            <person name="Venter J.C."/>
        </authorList>
    </citation>
    <scope>NUCLEOTIDE SEQUENCE [LARGE SCALE GENOMIC DNA]</scope>
    <source>
        <strain evidence="8 9">D2</strain>
    </source>
</reference>
<dbReference type="InterPro" id="IPR006817">
    <property type="entry name" value="Lipoprotein_leucine-zipper_dom"/>
</dbReference>
<sequence length="80" mass="8522">MLAGCSNTTNLEQQIQSLSSKVDSLTMKVDAMSSDVAASKSMSESNNTEIKMLKSAVDSASANANKANMRLDNLVSSYKK</sequence>
<dbReference type="Gene3D" id="1.20.5.190">
    <property type="match status" value="2"/>
</dbReference>
<proteinExistence type="predicted"/>
<keyword evidence="4" id="KW-0564">Palmitate</keyword>
<feature type="domain" description="Lipoprotein leucine-zipper" evidence="7">
    <location>
        <begin position="49"/>
        <end position="80"/>
    </location>
</feature>
<evidence type="ECO:0000256" key="5">
    <source>
        <dbReference type="ARBA" id="ARBA00023237"/>
    </source>
</evidence>
<keyword evidence="2" id="KW-0572">Peptidoglycan-anchor</keyword>
<evidence type="ECO:0000256" key="6">
    <source>
        <dbReference type="ARBA" id="ARBA00023288"/>
    </source>
</evidence>
<evidence type="ECO:0000256" key="1">
    <source>
        <dbReference type="ARBA" id="ARBA00022729"/>
    </source>
</evidence>
<accession>A4CAR0</accession>
<dbReference type="PANTHER" id="PTHR38763:SF1">
    <property type="entry name" value="MAJOR OUTER MEMBRANE LIPOPROTEIN LPP"/>
    <property type="match status" value="1"/>
</dbReference>
<protein>
    <submittedName>
        <fullName evidence="8">Putative major outer membrane lipoprotein</fullName>
    </submittedName>
</protein>
<dbReference type="PANTHER" id="PTHR38763">
    <property type="entry name" value="MAJOR OUTER MEMBRANE PROLIPOPROTEIN LPP"/>
    <property type="match status" value="1"/>
</dbReference>
<keyword evidence="6 8" id="KW-0449">Lipoprotein</keyword>
<dbReference type="Pfam" id="PF04728">
    <property type="entry name" value="LPP"/>
    <property type="match status" value="1"/>
</dbReference>
<evidence type="ECO:0000313" key="8">
    <source>
        <dbReference type="EMBL" id="EAR28468.1"/>
    </source>
</evidence>
<dbReference type="eggNOG" id="ENOG5033ESG">
    <property type="taxonomic scope" value="Bacteria"/>
</dbReference>
<evidence type="ECO:0000256" key="4">
    <source>
        <dbReference type="ARBA" id="ARBA00023139"/>
    </source>
</evidence>
<name>A4CAR0_9GAMM</name>
<keyword evidence="5" id="KW-0998">Cell outer membrane</keyword>
<comment type="caution">
    <text evidence="8">The sequence shown here is derived from an EMBL/GenBank/DDBJ whole genome shotgun (WGS) entry which is preliminary data.</text>
</comment>
<keyword evidence="9" id="KW-1185">Reference proteome</keyword>
<dbReference type="AlphaFoldDB" id="A4CAR0"/>
<keyword evidence="3" id="KW-0472">Membrane</keyword>
<gene>
    <name evidence="8" type="ORF">PTD2_21672</name>
</gene>
<dbReference type="STRING" id="87626.PTD2_21672"/>
<evidence type="ECO:0000313" key="9">
    <source>
        <dbReference type="Proteomes" id="UP000006201"/>
    </source>
</evidence>
<evidence type="ECO:0000256" key="3">
    <source>
        <dbReference type="ARBA" id="ARBA00023136"/>
    </source>
</evidence>
<evidence type="ECO:0000256" key="2">
    <source>
        <dbReference type="ARBA" id="ARBA00023088"/>
    </source>
</evidence>
<dbReference type="Proteomes" id="UP000006201">
    <property type="component" value="Unassembled WGS sequence"/>
</dbReference>